<evidence type="ECO:0000259" key="5">
    <source>
        <dbReference type="Pfam" id="PF04055"/>
    </source>
</evidence>
<dbReference type="InterPro" id="IPR050377">
    <property type="entry name" value="Radical_SAM_PqqE_MftC-like"/>
</dbReference>
<dbReference type="NCBIfam" id="TIGR04085">
    <property type="entry name" value="rSAM_more_4Fe4S"/>
    <property type="match status" value="1"/>
</dbReference>
<protein>
    <submittedName>
        <fullName evidence="7">Uncharacterized protein</fullName>
    </submittedName>
</protein>
<evidence type="ECO:0000259" key="6">
    <source>
        <dbReference type="Pfam" id="PF13186"/>
    </source>
</evidence>
<dbReference type="Pfam" id="PF13186">
    <property type="entry name" value="SPASM"/>
    <property type="match status" value="1"/>
</dbReference>
<keyword evidence="1" id="KW-0949">S-adenosyl-L-methionine</keyword>
<evidence type="ECO:0000256" key="3">
    <source>
        <dbReference type="ARBA" id="ARBA00023004"/>
    </source>
</evidence>
<accession>X1PV38</accession>
<evidence type="ECO:0000256" key="2">
    <source>
        <dbReference type="ARBA" id="ARBA00022723"/>
    </source>
</evidence>
<dbReference type="GO" id="GO:0003824">
    <property type="term" value="F:catalytic activity"/>
    <property type="evidence" value="ECO:0007669"/>
    <property type="project" value="InterPro"/>
</dbReference>
<comment type="caution">
    <text evidence="7">The sequence shown here is derived from an EMBL/GenBank/DDBJ whole genome shotgun (WGS) entry which is preliminary data.</text>
</comment>
<feature type="domain" description="4Fe4S-binding SPASM" evidence="6">
    <location>
        <begin position="194"/>
        <end position="260"/>
    </location>
</feature>
<dbReference type="PANTHER" id="PTHR11228">
    <property type="entry name" value="RADICAL SAM DOMAIN PROTEIN"/>
    <property type="match status" value="1"/>
</dbReference>
<dbReference type="Pfam" id="PF04055">
    <property type="entry name" value="Radical_SAM"/>
    <property type="match status" value="1"/>
</dbReference>
<dbReference type="CDD" id="cd21109">
    <property type="entry name" value="SPASM"/>
    <property type="match status" value="1"/>
</dbReference>
<keyword evidence="2" id="KW-0479">Metal-binding</keyword>
<dbReference type="GO" id="GO:0051536">
    <property type="term" value="F:iron-sulfur cluster binding"/>
    <property type="evidence" value="ECO:0007669"/>
    <property type="project" value="UniProtKB-KW"/>
</dbReference>
<dbReference type="InterPro" id="IPR013785">
    <property type="entry name" value="Aldolase_TIM"/>
</dbReference>
<keyword evidence="4" id="KW-0411">Iron-sulfur</keyword>
<dbReference type="CDD" id="cd01335">
    <property type="entry name" value="Radical_SAM"/>
    <property type="match status" value="1"/>
</dbReference>
<evidence type="ECO:0000256" key="4">
    <source>
        <dbReference type="ARBA" id="ARBA00023014"/>
    </source>
</evidence>
<evidence type="ECO:0000256" key="1">
    <source>
        <dbReference type="ARBA" id="ARBA00022691"/>
    </source>
</evidence>
<dbReference type="SUPFAM" id="SSF102114">
    <property type="entry name" value="Radical SAM enzymes"/>
    <property type="match status" value="1"/>
</dbReference>
<dbReference type="AlphaFoldDB" id="X1PV38"/>
<dbReference type="InterPro" id="IPR058240">
    <property type="entry name" value="rSAM_sf"/>
</dbReference>
<sequence length="303" mass="32882">MGLKKVGLTGGEPLVDVPKTEAVARFCVDELNVPLHTHTNGTLVTEDMCQPGGVLTLFESVSVTFLAGDAETHDYMTKVKGSFEKAFRGAGIIAEAGLPLTCYYIPTHGTCRGFKELTPRLREIGVKRIRAMALAPSGRARPIYGETAALADEMKQFEKGLLEAGDKLGIYMEAGYCTRLSMPHLAVLNGHEKCMSGINRVHINSKGDVFPCTAASGVKELRLGNLKRNGSRLEDIWFNSEIIKLIREIHNGGISACAKCSRKPKCRDGCTVNACGTMSEETRVLCPLTNPRLRGPIFACHDA</sequence>
<dbReference type="InterPro" id="IPR007197">
    <property type="entry name" value="rSAM"/>
</dbReference>
<gene>
    <name evidence="7" type="ORF">S12H4_07505</name>
</gene>
<feature type="domain" description="Radical SAM core" evidence="5">
    <location>
        <begin position="2"/>
        <end position="105"/>
    </location>
</feature>
<dbReference type="InterPro" id="IPR023885">
    <property type="entry name" value="4Fe4S-binding_SPASM_dom"/>
</dbReference>
<dbReference type="EMBL" id="BARW01002778">
    <property type="protein sequence ID" value="GAI60077.1"/>
    <property type="molecule type" value="Genomic_DNA"/>
</dbReference>
<organism evidence="7">
    <name type="scientific">marine sediment metagenome</name>
    <dbReference type="NCBI Taxonomy" id="412755"/>
    <lineage>
        <taxon>unclassified sequences</taxon>
        <taxon>metagenomes</taxon>
        <taxon>ecological metagenomes</taxon>
    </lineage>
</organism>
<dbReference type="Gene3D" id="3.20.20.70">
    <property type="entry name" value="Aldolase class I"/>
    <property type="match status" value="1"/>
</dbReference>
<reference evidence="7" key="1">
    <citation type="journal article" date="2014" name="Front. Microbiol.">
        <title>High frequency of phylogenetically diverse reductive dehalogenase-homologous genes in deep subseafloor sedimentary metagenomes.</title>
        <authorList>
            <person name="Kawai M."/>
            <person name="Futagami T."/>
            <person name="Toyoda A."/>
            <person name="Takaki Y."/>
            <person name="Nishi S."/>
            <person name="Hori S."/>
            <person name="Arai W."/>
            <person name="Tsubouchi T."/>
            <person name="Morono Y."/>
            <person name="Uchiyama I."/>
            <person name="Ito T."/>
            <person name="Fujiyama A."/>
            <person name="Inagaki F."/>
            <person name="Takami H."/>
        </authorList>
    </citation>
    <scope>NUCLEOTIDE SEQUENCE</scope>
    <source>
        <strain evidence="7">Expedition CK06-06</strain>
    </source>
</reference>
<proteinExistence type="predicted"/>
<name>X1PV38_9ZZZZ</name>
<keyword evidence="3" id="KW-0408">Iron</keyword>
<dbReference type="PANTHER" id="PTHR11228:SF7">
    <property type="entry name" value="PQQA PEPTIDE CYCLASE"/>
    <property type="match status" value="1"/>
</dbReference>
<dbReference type="GO" id="GO:0046872">
    <property type="term" value="F:metal ion binding"/>
    <property type="evidence" value="ECO:0007669"/>
    <property type="project" value="UniProtKB-KW"/>
</dbReference>
<evidence type="ECO:0000313" key="7">
    <source>
        <dbReference type="EMBL" id="GAI60077.1"/>
    </source>
</evidence>